<keyword evidence="4" id="KW-1185">Reference proteome</keyword>
<accession>A0ABP8ZNF8</accession>
<evidence type="ECO:0000313" key="4">
    <source>
        <dbReference type="Proteomes" id="UP001501147"/>
    </source>
</evidence>
<sequence>MCQAESLFPLARFGEDQCIDQTNSAVKAERGRERNMERFKKAILCVVCALPLMFAAGVAAEQSAHTRTSAQESGSAMAPDLGWQ</sequence>
<feature type="region of interest" description="Disordered" evidence="1">
    <location>
        <begin position="64"/>
        <end position="84"/>
    </location>
</feature>
<keyword evidence="2" id="KW-0812">Transmembrane</keyword>
<protein>
    <submittedName>
        <fullName evidence="3">Uncharacterized protein</fullName>
    </submittedName>
</protein>
<gene>
    <name evidence="3" type="ORF">GCM10023329_02400</name>
</gene>
<proteinExistence type="predicted"/>
<comment type="caution">
    <text evidence="3">The sequence shown here is derived from an EMBL/GenBank/DDBJ whole genome shotgun (WGS) entry which is preliminary data.</text>
</comment>
<dbReference type="EMBL" id="BAABJV010000001">
    <property type="protein sequence ID" value="GAA4760743.1"/>
    <property type="molecule type" value="Genomic_DNA"/>
</dbReference>
<evidence type="ECO:0000256" key="1">
    <source>
        <dbReference type="SAM" id="MobiDB-lite"/>
    </source>
</evidence>
<evidence type="ECO:0000256" key="2">
    <source>
        <dbReference type="SAM" id="Phobius"/>
    </source>
</evidence>
<organism evidence="3 4">
    <name type="scientific">Streptomyces sanyensis</name>
    <dbReference type="NCBI Taxonomy" id="568869"/>
    <lineage>
        <taxon>Bacteria</taxon>
        <taxon>Bacillati</taxon>
        <taxon>Actinomycetota</taxon>
        <taxon>Actinomycetes</taxon>
        <taxon>Kitasatosporales</taxon>
        <taxon>Streptomycetaceae</taxon>
        <taxon>Streptomyces</taxon>
    </lineage>
</organism>
<evidence type="ECO:0000313" key="3">
    <source>
        <dbReference type="EMBL" id="GAA4760743.1"/>
    </source>
</evidence>
<keyword evidence="2" id="KW-0472">Membrane</keyword>
<reference evidence="4" key="1">
    <citation type="journal article" date="2019" name="Int. J. Syst. Evol. Microbiol.">
        <title>The Global Catalogue of Microorganisms (GCM) 10K type strain sequencing project: providing services to taxonomists for standard genome sequencing and annotation.</title>
        <authorList>
            <consortium name="The Broad Institute Genomics Platform"/>
            <consortium name="The Broad Institute Genome Sequencing Center for Infectious Disease"/>
            <person name="Wu L."/>
            <person name="Ma J."/>
        </authorList>
    </citation>
    <scope>NUCLEOTIDE SEQUENCE [LARGE SCALE GENOMIC DNA]</scope>
    <source>
        <strain evidence="4">JCM 18324</strain>
    </source>
</reference>
<feature type="transmembrane region" description="Helical" evidence="2">
    <location>
        <begin position="42"/>
        <end position="60"/>
    </location>
</feature>
<feature type="compositionally biased region" description="Polar residues" evidence="1">
    <location>
        <begin position="64"/>
        <end position="74"/>
    </location>
</feature>
<dbReference type="Proteomes" id="UP001501147">
    <property type="component" value="Unassembled WGS sequence"/>
</dbReference>
<keyword evidence="2" id="KW-1133">Transmembrane helix</keyword>
<name>A0ABP8ZNF8_9ACTN</name>